<protein>
    <submittedName>
        <fullName evidence="1">Uncharacterized protein</fullName>
    </submittedName>
</protein>
<dbReference type="Proteomes" id="UP000305675">
    <property type="component" value="Unassembled WGS sequence"/>
</dbReference>
<reference evidence="1 2" key="1">
    <citation type="submission" date="2019-04" db="EMBL/GenBank/DDBJ databases">
        <authorList>
            <person name="Hwang J.C."/>
        </authorList>
    </citation>
    <scope>NUCLEOTIDE SEQUENCE [LARGE SCALE GENOMIC DNA]</scope>
    <source>
        <strain evidence="1 2">IMCC35002</strain>
    </source>
</reference>
<dbReference type="AlphaFoldDB" id="A0A4U1BQU7"/>
<evidence type="ECO:0000313" key="2">
    <source>
        <dbReference type="Proteomes" id="UP000305675"/>
    </source>
</evidence>
<dbReference type="EMBL" id="SWCJ01000006">
    <property type="protein sequence ID" value="TKB55070.1"/>
    <property type="molecule type" value="Genomic_DNA"/>
</dbReference>
<comment type="caution">
    <text evidence="1">The sequence shown here is derived from an EMBL/GenBank/DDBJ whole genome shotgun (WGS) entry which is preliminary data.</text>
</comment>
<dbReference type="OrthoDB" id="1490937at2"/>
<keyword evidence="2" id="KW-1185">Reference proteome</keyword>
<gene>
    <name evidence="1" type="ORF">FCL42_10690</name>
</gene>
<name>A0A4U1BQU7_9GAMM</name>
<organism evidence="1 2">
    <name type="scientific">Ferrimonas aestuarii</name>
    <dbReference type="NCBI Taxonomy" id="2569539"/>
    <lineage>
        <taxon>Bacteria</taxon>
        <taxon>Pseudomonadati</taxon>
        <taxon>Pseudomonadota</taxon>
        <taxon>Gammaproteobacteria</taxon>
        <taxon>Alteromonadales</taxon>
        <taxon>Ferrimonadaceae</taxon>
        <taxon>Ferrimonas</taxon>
    </lineage>
</organism>
<proteinExistence type="predicted"/>
<accession>A0A4U1BQU7</accession>
<evidence type="ECO:0000313" key="1">
    <source>
        <dbReference type="EMBL" id="TKB55070.1"/>
    </source>
</evidence>
<sequence>MLEHYLTNYPGSQYGADKSAVANKMADNGAILLLLNGVDDGTNPASEVEGQPLYAGEIQVEGHPWYINQNYDHRDATFEEILHLVHDYGIGVDQNPQFNGALPDYQAEIRTAQEYALTDKKWAWGEESAGWVKELTEENSLSQEYLASVIDSYYGLWGAHEGQYGMWNLYVAKTREQIPTKDPRGAELLNNKFFHPYLTYTARIDDSFEGDFSLKFNAALGYTHHAQYLKDLRLTGSKNSNVIVNGRDNHIWGNTGTNKVLFSGPSSEYEVSKNGKEVSVKDMVDGRDGNNTLVDIESLVFSDTTVAVNSL</sequence>